<dbReference type="AlphaFoldDB" id="A0A1A9ZNS3"/>
<evidence type="ECO:0000259" key="1">
    <source>
        <dbReference type="Pfam" id="PF00536"/>
    </source>
</evidence>
<keyword evidence="3" id="KW-1185">Reference proteome</keyword>
<reference evidence="2" key="2">
    <citation type="submission" date="2020-05" db="UniProtKB">
        <authorList>
            <consortium name="EnsemblMetazoa"/>
        </authorList>
    </citation>
    <scope>IDENTIFICATION</scope>
    <source>
        <strain evidence="2">IAEA</strain>
    </source>
</reference>
<dbReference type="VEuPathDB" id="VectorBase:GPAI020346"/>
<dbReference type="Gene3D" id="1.10.150.50">
    <property type="entry name" value="Transcription Factor, Ets-1"/>
    <property type="match status" value="1"/>
</dbReference>
<evidence type="ECO:0000313" key="3">
    <source>
        <dbReference type="Proteomes" id="UP000092445"/>
    </source>
</evidence>
<dbReference type="InterPro" id="IPR001660">
    <property type="entry name" value="SAM"/>
</dbReference>
<dbReference type="Proteomes" id="UP000092445">
    <property type="component" value="Unassembled WGS sequence"/>
</dbReference>
<name>A0A1A9ZNS3_GLOPL</name>
<evidence type="ECO:0000313" key="2">
    <source>
        <dbReference type="EnsemblMetazoa" id="GPAI020346-PA"/>
    </source>
</evidence>
<sequence>MNNAVEYRLKKGMQSSSALYSYFGMLISATPISTSDNNNNNILVTQHQNAALPIARQLTTSLTYQRLCLTNNCFLFIASSYQTQNLCKSLSVPLTPNCDANNTTNSSPFLTPLAQSTPSNIEINISNNLVFDKCLALNIVNTVQVNKSNQSKNYNAGRLSNTSNISRRAVSGKKNSTDTRAAVQKILQKLGLSKYSYHFRFVDIDKFLTLKELDLVAIGITRRQDINKIIEAIKEITRLS</sequence>
<proteinExistence type="predicted"/>
<dbReference type="EnsemblMetazoa" id="GPAI020346-RA">
    <property type="protein sequence ID" value="GPAI020346-PA"/>
    <property type="gene ID" value="GPAI020346"/>
</dbReference>
<accession>A0A1A9ZNS3</accession>
<organism evidence="2 3">
    <name type="scientific">Glossina pallidipes</name>
    <name type="common">Tsetse fly</name>
    <dbReference type="NCBI Taxonomy" id="7398"/>
    <lineage>
        <taxon>Eukaryota</taxon>
        <taxon>Metazoa</taxon>
        <taxon>Ecdysozoa</taxon>
        <taxon>Arthropoda</taxon>
        <taxon>Hexapoda</taxon>
        <taxon>Insecta</taxon>
        <taxon>Pterygota</taxon>
        <taxon>Neoptera</taxon>
        <taxon>Endopterygota</taxon>
        <taxon>Diptera</taxon>
        <taxon>Brachycera</taxon>
        <taxon>Muscomorpha</taxon>
        <taxon>Hippoboscoidea</taxon>
        <taxon>Glossinidae</taxon>
        <taxon>Glossina</taxon>
    </lineage>
</organism>
<dbReference type="CDD" id="cd09487">
    <property type="entry name" value="SAM_superfamily"/>
    <property type="match status" value="1"/>
</dbReference>
<reference evidence="3" key="1">
    <citation type="submission" date="2014-03" db="EMBL/GenBank/DDBJ databases">
        <authorList>
            <person name="Aksoy S."/>
            <person name="Warren W."/>
            <person name="Wilson R.K."/>
        </authorList>
    </citation>
    <scope>NUCLEOTIDE SEQUENCE [LARGE SCALE GENOMIC DNA]</scope>
    <source>
        <strain evidence="3">IAEA</strain>
    </source>
</reference>
<protein>
    <submittedName>
        <fullName evidence="2">SAM domain-containing protein</fullName>
    </submittedName>
</protein>
<dbReference type="SUPFAM" id="SSF47769">
    <property type="entry name" value="SAM/Pointed domain"/>
    <property type="match status" value="1"/>
</dbReference>
<dbReference type="InterPro" id="IPR013761">
    <property type="entry name" value="SAM/pointed_sf"/>
</dbReference>
<feature type="domain" description="SAM" evidence="1">
    <location>
        <begin position="181"/>
        <end position="235"/>
    </location>
</feature>
<dbReference type="Pfam" id="PF00536">
    <property type="entry name" value="SAM_1"/>
    <property type="match status" value="1"/>
</dbReference>